<proteinExistence type="predicted"/>
<evidence type="ECO:0000313" key="2">
    <source>
        <dbReference type="Proteomes" id="UP000517916"/>
    </source>
</evidence>
<keyword evidence="2" id="KW-1185">Reference proteome</keyword>
<name>A0ABR6B9V4_9PSEU</name>
<organism evidence="1 2">
    <name type="scientific">Kutzneria viridogrisea</name>
    <dbReference type="NCBI Taxonomy" id="47990"/>
    <lineage>
        <taxon>Bacteria</taxon>
        <taxon>Bacillati</taxon>
        <taxon>Actinomycetota</taxon>
        <taxon>Actinomycetes</taxon>
        <taxon>Pseudonocardiales</taxon>
        <taxon>Pseudonocardiaceae</taxon>
        <taxon>Kutzneria</taxon>
    </lineage>
</organism>
<reference evidence="1 2" key="1">
    <citation type="submission" date="2020-08" db="EMBL/GenBank/DDBJ databases">
        <title>Genomic Encyclopedia of Archaeal and Bacterial Type Strains, Phase II (KMG-II): from individual species to whole genera.</title>
        <authorList>
            <person name="Goeker M."/>
        </authorList>
    </citation>
    <scope>NUCLEOTIDE SEQUENCE [LARGE SCALE GENOMIC DNA]</scope>
    <source>
        <strain evidence="1 2">DSM 43850</strain>
    </source>
</reference>
<sequence>MGPKLTPTNRDHASQVGPKLAAAIKPSQTLQLGPGVCVAKRPLMPVVSTCVEVGCGMLGWLGRGFLCGGRHLLMGG</sequence>
<protein>
    <submittedName>
        <fullName evidence="1">Uncharacterized protein</fullName>
    </submittedName>
</protein>
<accession>A0ABR6B9V4</accession>
<dbReference type="EMBL" id="JACJID010000001">
    <property type="protein sequence ID" value="MBA8923653.1"/>
    <property type="molecule type" value="Genomic_DNA"/>
</dbReference>
<comment type="caution">
    <text evidence="1">The sequence shown here is derived from an EMBL/GenBank/DDBJ whole genome shotgun (WGS) entry which is preliminary data.</text>
</comment>
<dbReference type="Proteomes" id="UP000517916">
    <property type="component" value="Unassembled WGS sequence"/>
</dbReference>
<gene>
    <name evidence="1" type="ORF">BC739_000850</name>
</gene>
<evidence type="ECO:0000313" key="1">
    <source>
        <dbReference type="EMBL" id="MBA8923653.1"/>
    </source>
</evidence>